<dbReference type="PROSITE" id="PS51186">
    <property type="entry name" value="GNAT"/>
    <property type="match status" value="1"/>
</dbReference>
<comment type="caution">
    <text evidence="3">The sequence shown here is derived from an EMBL/GenBank/DDBJ whole genome shotgun (WGS) entry which is preliminary data.</text>
</comment>
<evidence type="ECO:0000313" key="4">
    <source>
        <dbReference type="Proteomes" id="UP001491310"/>
    </source>
</evidence>
<feature type="coiled-coil region" evidence="1">
    <location>
        <begin position="57"/>
        <end position="100"/>
    </location>
</feature>
<evidence type="ECO:0000259" key="2">
    <source>
        <dbReference type="PROSITE" id="PS51186"/>
    </source>
</evidence>
<evidence type="ECO:0000256" key="1">
    <source>
        <dbReference type="SAM" id="Coils"/>
    </source>
</evidence>
<name>A0ABR2YDR0_9CHLO</name>
<organism evidence="3 4">
    <name type="scientific">Coccomyxa subellipsoidea</name>
    <dbReference type="NCBI Taxonomy" id="248742"/>
    <lineage>
        <taxon>Eukaryota</taxon>
        <taxon>Viridiplantae</taxon>
        <taxon>Chlorophyta</taxon>
        <taxon>core chlorophytes</taxon>
        <taxon>Trebouxiophyceae</taxon>
        <taxon>Trebouxiophyceae incertae sedis</taxon>
        <taxon>Coccomyxaceae</taxon>
        <taxon>Coccomyxa</taxon>
    </lineage>
</organism>
<evidence type="ECO:0000313" key="3">
    <source>
        <dbReference type="EMBL" id="KAK9903373.1"/>
    </source>
</evidence>
<dbReference type="InterPro" id="IPR000182">
    <property type="entry name" value="GNAT_dom"/>
</dbReference>
<gene>
    <name evidence="3" type="ORF">WJX75_004007</name>
</gene>
<keyword evidence="1" id="KW-0175">Coiled coil</keyword>
<sequence>MLTNRLEDEIPIRNARIEDATAVASVCAQAFDFGPDSFKGRNGPASWFGSFIVQTARQDLERQVVRALEGKKKASRQARLLLLDRQADNMRAEIEALRQGRRLRLVPDISAVERAQQQSLQKRRKCACLVAEDMADNTLVGCAFTSMVAPEALLPPPWPTTKPLRFYMSNLGVLQSHRRRGIALALLNACEILGRRWGEDSVWLHTEADNAGANALYQAAGYSIQIESKEK</sequence>
<accession>A0ABR2YDR0</accession>
<reference evidence="3 4" key="1">
    <citation type="journal article" date="2024" name="Nat. Commun.">
        <title>Phylogenomics reveals the evolutionary origins of lichenization in chlorophyte algae.</title>
        <authorList>
            <person name="Puginier C."/>
            <person name="Libourel C."/>
            <person name="Otte J."/>
            <person name="Skaloud P."/>
            <person name="Haon M."/>
            <person name="Grisel S."/>
            <person name="Petersen M."/>
            <person name="Berrin J.G."/>
            <person name="Delaux P.M."/>
            <person name="Dal Grande F."/>
            <person name="Keller J."/>
        </authorList>
    </citation>
    <scope>NUCLEOTIDE SEQUENCE [LARGE SCALE GENOMIC DNA]</scope>
    <source>
        <strain evidence="3 4">SAG 216-7</strain>
    </source>
</reference>
<dbReference type="SUPFAM" id="SSF55729">
    <property type="entry name" value="Acyl-CoA N-acyltransferases (Nat)"/>
    <property type="match status" value="1"/>
</dbReference>
<dbReference type="PANTHER" id="PTHR47443">
    <property type="entry name" value="ACYL-COA N-ACYLTRANSFERASES (NAT) SUPERFAMILY PROTEIN"/>
    <property type="match status" value="1"/>
</dbReference>
<dbReference type="PANTHER" id="PTHR47443:SF3">
    <property type="entry name" value="GCN5-RELATED N-ACETYLTRANSFERASE 4, CHLOROPLASTIC"/>
    <property type="match status" value="1"/>
</dbReference>
<dbReference type="EMBL" id="JALJOT010000014">
    <property type="protein sequence ID" value="KAK9903373.1"/>
    <property type="molecule type" value="Genomic_DNA"/>
</dbReference>
<dbReference type="InterPro" id="IPR016181">
    <property type="entry name" value="Acyl_CoA_acyltransferase"/>
</dbReference>
<dbReference type="Proteomes" id="UP001491310">
    <property type="component" value="Unassembled WGS sequence"/>
</dbReference>
<keyword evidence="4" id="KW-1185">Reference proteome</keyword>
<dbReference type="Gene3D" id="3.40.630.30">
    <property type="match status" value="1"/>
</dbReference>
<proteinExistence type="predicted"/>
<feature type="domain" description="N-acetyltransferase" evidence="2">
    <location>
        <begin position="78"/>
        <end position="231"/>
    </location>
</feature>
<dbReference type="CDD" id="cd04301">
    <property type="entry name" value="NAT_SF"/>
    <property type="match status" value="1"/>
</dbReference>
<dbReference type="Pfam" id="PF00583">
    <property type="entry name" value="Acetyltransf_1"/>
    <property type="match status" value="1"/>
</dbReference>
<protein>
    <recommendedName>
        <fullName evidence="2">N-acetyltransferase domain-containing protein</fullName>
    </recommendedName>
</protein>